<dbReference type="PANTHER" id="PTHR43272:SF32">
    <property type="entry name" value="AMP-DEPENDENT SYNTHETASE_LIGASE DOMAIN-CONTAINING PROTEIN"/>
    <property type="match status" value="1"/>
</dbReference>
<protein>
    <recommendedName>
        <fullName evidence="6">Acyl-CoA synthetase</fullName>
    </recommendedName>
</protein>
<dbReference type="InterPro" id="IPR045851">
    <property type="entry name" value="AMP-bd_C_sf"/>
</dbReference>
<comment type="similarity">
    <text evidence="1">Belongs to the ATP-dependent AMP-binding enzyme family.</text>
</comment>
<dbReference type="PANTHER" id="PTHR43272">
    <property type="entry name" value="LONG-CHAIN-FATTY-ACID--COA LIGASE"/>
    <property type="match status" value="1"/>
</dbReference>
<proteinExistence type="inferred from homology"/>
<gene>
    <name evidence="9" type="ORF">GCM10010420_33400</name>
</gene>
<sequence length="609" mass="65668">MRDVSLPPVVEPMRTGGLADSVHDRAERDPGFAQLARRGGPGGDEWVTVSAAAFRDEVLALARGLLADGVHFGDRVAVMARTRYEWTLFSYALWSVGAQVVPVYPTSSAEQVHRILSGARVVAVVVEHEDHAMTVGAVCDAVPSLRRIWQLDAGCVRRLAEQGRGVPDELVDRHRRAVTPRSVAAVCYTSGTTGRPKGCVITHGNLAAECDILHAGWSGLLAGPGEQPSILAFLPLSHVYGLMVQVYCVRHAVLLGHQPDIAPAALLPALASFRPTFLFAVPYVFEKIFRRARQVAAEAGKADLFDRAMDVAVRHAEAVEQRNLDEGPGPGAKLRASHALFDRLVYRKLRAVLGGRVRYAVSGGSALGRELGLAFAGAGITVYDGYGLTETTAAVTAQPLGRVRYGTVGRPMPGHAIRIARDGEIWVRGDVVFAGYLDDPGATAAVLRDGWFATGDVGFLDDERYLVITGRKKDIIVTSGGKSVAPQVLEERVRSHPLVSQCLVVGDDRPYIAALVTLDPEALAHWYRLRGKEPADPRRASLDEDLRAEVQKAVTLANNAVSRAESIRAFRILPAEFGAEGGLVTPSLKLRRAAIAEMYGAEIERLYAS</sequence>
<dbReference type="InterPro" id="IPR042099">
    <property type="entry name" value="ANL_N_sf"/>
</dbReference>
<dbReference type="SUPFAM" id="SSF56801">
    <property type="entry name" value="Acetyl-CoA synthetase-like"/>
    <property type="match status" value="1"/>
</dbReference>
<evidence type="ECO:0000256" key="7">
    <source>
        <dbReference type="SAM" id="MobiDB-lite"/>
    </source>
</evidence>
<evidence type="ECO:0000259" key="8">
    <source>
        <dbReference type="Pfam" id="PF00501"/>
    </source>
</evidence>
<evidence type="ECO:0000256" key="6">
    <source>
        <dbReference type="ARBA" id="ARBA00032875"/>
    </source>
</evidence>
<organism evidence="9 10">
    <name type="scientific">Streptomyces glaucosporus</name>
    <dbReference type="NCBI Taxonomy" id="284044"/>
    <lineage>
        <taxon>Bacteria</taxon>
        <taxon>Bacillati</taxon>
        <taxon>Actinomycetota</taxon>
        <taxon>Actinomycetes</taxon>
        <taxon>Kitasatosporales</taxon>
        <taxon>Streptomycetaceae</taxon>
        <taxon>Streptomyces</taxon>
    </lineage>
</organism>
<name>A0ABN3IGX5_9ACTN</name>
<dbReference type="InterPro" id="IPR020845">
    <property type="entry name" value="AMP-binding_CS"/>
</dbReference>
<evidence type="ECO:0000313" key="9">
    <source>
        <dbReference type="EMBL" id="GAA2403490.1"/>
    </source>
</evidence>
<dbReference type="Pfam" id="PF23562">
    <property type="entry name" value="AMP-binding_C_3"/>
    <property type="match status" value="1"/>
</dbReference>
<keyword evidence="4" id="KW-0443">Lipid metabolism</keyword>
<evidence type="ECO:0000313" key="10">
    <source>
        <dbReference type="Proteomes" id="UP001500058"/>
    </source>
</evidence>
<feature type="region of interest" description="Disordered" evidence="7">
    <location>
        <begin position="1"/>
        <end position="23"/>
    </location>
</feature>
<comment type="catalytic activity">
    <reaction evidence="5">
        <text>a long-chain fatty acid + ATP + CoA = a long-chain fatty acyl-CoA + AMP + diphosphate</text>
        <dbReference type="Rhea" id="RHEA:15421"/>
        <dbReference type="ChEBI" id="CHEBI:30616"/>
        <dbReference type="ChEBI" id="CHEBI:33019"/>
        <dbReference type="ChEBI" id="CHEBI:57287"/>
        <dbReference type="ChEBI" id="CHEBI:57560"/>
        <dbReference type="ChEBI" id="CHEBI:83139"/>
        <dbReference type="ChEBI" id="CHEBI:456215"/>
        <dbReference type="EC" id="6.2.1.3"/>
    </reaction>
    <physiologicalReaction direction="left-to-right" evidence="5">
        <dbReference type="Rhea" id="RHEA:15422"/>
    </physiologicalReaction>
</comment>
<evidence type="ECO:0000256" key="3">
    <source>
        <dbReference type="ARBA" id="ARBA00022832"/>
    </source>
</evidence>
<keyword evidence="2" id="KW-0436">Ligase</keyword>
<evidence type="ECO:0000256" key="2">
    <source>
        <dbReference type="ARBA" id="ARBA00022598"/>
    </source>
</evidence>
<evidence type="ECO:0000256" key="5">
    <source>
        <dbReference type="ARBA" id="ARBA00024484"/>
    </source>
</evidence>
<dbReference type="RefSeq" id="WP_344631834.1">
    <property type="nucleotide sequence ID" value="NZ_BAAATJ010000015.1"/>
</dbReference>
<comment type="caution">
    <text evidence="9">The sequence shown here is derived from an EMBL/GenBank/DDBJ whole genome shotgun (WGS) entry which is preliminary data.</text>
</comment>
<dbReference type="Pfam" id="PF00501">
    <property type="entry name" value="AMP-binding"/>
    <property type="match status" value="1"/>
</dbReference>
<keyword evidence="10" id="KW-1185">Reference proteome</keyword>
<dbReference type="InterPro" id="IPR000873">
    <property type="entry name" value="AMP-dep_synth/lig_dom"/>
</dbReference>
<dbReference type="EMBL" id="BAAATJ010000015">
    <property type="protein sequence ID" value="GAA2403490.1"/>
    <property type="molecule type" value="Genomic_DNA"/>
</dbReference>
<dbReference type="CDD" id="cd05907">
    <property type="entry name" value="VL_LC_FACS_like"/>
    <property type="match status" value="1"/>
</dbReference>
<evidence type="ECO:0000256" key="1">
    <source>
        <dbReference type="ARBA" id="ARBA00006432"/>
    </source>
</evidence>
<dbReference type="Gene3D" id="3.40.50.12780">
    <property type="entry name" value="N-terminal domain of ligase-like"/>
    <property type="match status" value="1"/>
</dbReference>
<dbReference type="Gene3D" id="3.30.300.30">
    <property type="match status" value="1"/>
</dbReference>
<keyword evidence="3" id="KW-0276">Fatty acid metabolism</keyword>
<feature type="domain" description="AMP-dependent synthetase/ligase" evidence="8">
    <location>
        <begin position="25"/>
        <end position="437"/>
    </location>
</feature>
<accession>A0ABN3IGX5</accession>
<reference evidence="9 10" key="1">
    <citation type="journal article" date="2019" name="Int. J. Syst. Evol. Microbiol.">
        <title>The Global Catalogue of Microorganisms (GCM) 10K type strain sequencing project: providing services to taxonomists for standard genome sequencing and annotation.</title>
        <authorList>
            <consortium name="The Broad Institute Genomics Platform"/>
            <consortium name="The Broad Institute Genome Sequencing Center for Infectious Disease"/>
            <person name="Wu L."/>
            <person name="Ma J."/>
        </authorList>
    </citation>
    <scope>NUCLEOTIDE SEQUENCE [LARGE SCALE GENOMIC DNA]</scope>
    <source>
        <strain evidence="9 10">JCM 6921</strain>
    </source>
</reference>
<dbReference type="PROSITE" id="PS00455">
    <property type="entry name" value="AMP_BINDING"/>
    <property type="match status" value="1"/>
</dbReference>
<evidence type="ECO:0000256" key="4">
    <source>
        <dbReference type="ARBA" id="ARBA00023098"/>
    </source>
</evidence>
<dbReference type="Proteomes" id="UP001500058">
    <property type="component" value="Unassembled WGS sequence"/>
</dbReference>